<evidence type="ECO:0000313" key="2">
    <source>
        <dbReference type="EMBL" id="KAJ7373446.1"/>
    </source>
</evidence>
<comment type="caution">
    <text evidence="2">The sequence shown here is derived from an EMBL/GenBank/DDBJ whole genome shotgun (WGS) entry which is preliminary data.</text>
</comment>
<name>A0A9W9Z1W2_9CNID</name>
<proteinExistence type="predicted"/>
<dbReference type="EMBL" id="MU826831">
    <property type="protein sequence ID" value="KAJ7373446.1"/>
    <property type="molecule type" value="Genomic_DNA"/>
</dbReference>
<gene>
    <name evidence="2" type="ORF">OS493_013041</name>
</gene>
<dbReference type="Proteomes" id="UP001163046">
    <property type="component" value="Unassembled WGS sequence"/>
</dbReference>
<sequence length="347" mass="39739">MKQFEEKISALEALCTAKNKEIAYLKENISAKDKEIIHLKEKVSELQHNGQKKEVDFAKQMETIDEELRKAKKNIVEAKESFVKKEVEVEQLNNQLPSFNAEDFFDLQPSWFDILPNNIGCLEIDNYPVRAKDLVANKDDGSSHKTANPKFSKTAEDFFDRQPSWFDTLPNNIGCLEIDNYPVRAKDLVANKDDGSSHKTANPKFFKAAEDFFDLQPSWFDTLPNNIGCLEIDNYPVRAKDLVANKGRWFFSQNCESKVLQGSYKKQGKQKGKLRTLAGIYSYAKSADSDNGYAQHRPLPFVPVSTVLDGSQMPQYINQAHHHNGVKPFPHEERGFLSRTFNKWFGY</sequence>
<keyword evidence="1" id="KW-0175">Coiled coil</keyword>
<feature type="coiled-coil region" evidence="1">
    <location>
        <begin position="1"/>
        <end position="95"/>
    </location>
</feature>
<reference evidence="2" key="1">
    <citation type="submission" date="2023-01" db="EMBL/GenBank/DDBJ databases">
        <title>Genome assembly of the deep-sea coral Lophelia pertusa.</title>
        <authorList>
            <person name="Herrera S."/>
            <person name="Cordes E."/>
        </authorList>
    </citation>
    <scope>NUCLEOTIDE SEQUENCE</scope>
    <source>
        <strain evidence="2">USNM1676648</strain>
        <tissue evidence="2">Polyp</tissue>
    </source>
</reference>
<evidence type="ECO:0000256" key="1">
    <source>
        <dbReference type="SAM" id="Coils"/>
    </source>
</evidence>
<protein>
    <submittedName>
        <fullName evidence="2">Uncharacterized protein</fullName>
    </submittedName>
</protein>
<keyword evidence="3" id="KW-1185">Reference proteome</keyword>
<evidence type="ECO:0000313" key="3">
    <source>
        <dbReference type="Proteomes" id="UP001163046"/>
    </source>
</evidence>
<dbReference type="AlphaFoldDB" id="A0A9W9Z1W2"/>
<accession>A0A9W9Z1W2</accession>
<dbReference type="OrthoDB" id="10364149at2759"/>
<organism evidence="2 3">
    <name type="scientific">Desmophyllum pertusum</name>
    <dbReference type="NCBI Taxonomy" id="174260"/>
    <lineage>
        <taxon>Eukaryota</taxon>
        <taxon>Metazoa</taxon>
        <taxon>Cnidaria</taxon>
        <taxon>Anthozoa</taxon>
        <taxon>Hexacorallia</taxon>
        <taxon>Scleractinia</taxon>
        <taxon>Caryophylliina</taxon>
        <taxon>Caryophylliidae</taxon>
        <taxon>Desmophyllum</taxon>
    </lineage>
</organism>